<dbReference type="AlphaFoldDB" id="A0AB34JIU9"/>
<evidence type="ECO:0000256" key="5">
    <source>
        <dbReference type="SAM" id="SignalP"/>
    </source>
</evidence>
<dbReference type="Pfam" id="PF12796">
    <property type="entry name" value="Ank_2"/>
    <property type="match status" value="1"/>
</dbReference>
<feature type="compositionally biased region" description="Acidic residues" evidence="4">
    <location>
        <begin position="395"/>
        <end position="408"/>
    </location>
</feature>
<sequence length="686" mass="72409">MRLSLVAAAMAAWGVESTELHEACARAELRHVVRLARSEPHLLDMLDENGLTALMMAAQRGLDVIAQALLDAGASINLRGLRQMTALHHATIQRRLLVVQLLLARNANPNMQMDDGRTPLHYAAGCCPELVHELLRHAANPNMATPRCTTPLHMALMSLVSTPAQPPRAALRDQLLQIVDQLVAGGAQTGLRTLTAPLISPRGVSAREMVEKTEPFDPIIKARLDEMMRAWPPAPPMPCTELARKVVYTSFRPRGEAAEGGEAAEAAPRAGGLVARLVGVEGAAALALLALCGLLVRRWAWRREKGGKAKKGAKGGKGAAKGGKAAKGASRGRDAAAAPRDAKPAARGGEGLQRRGGAAAAGGGGGGSMSGWRAKGEGAQGGSGYGTSAARESCGSDDEEGGEDGGEEGAEHDCGGWEGVGERARAKNEERRLRREQLRQQEPADALTPNGLRWRGGANGTSAKAGKGSGASGSLHGLAQEEEMQVAMALSLSMSSDSAAAHDNHSAGYGCNDVAGASRGARTNGSAASPWSAPSHRRADPRVSAKPLVQRALTISDVEPRQRGELAQRGEPLSSPRSEPGVRRAYSDAVQGISKPQMVNALDAELCALILALRGDKGLGKRVDGPLDLLEAEQERYELGKIEREQFMRCVREVVGEEKLARIQRSIKAHARESAKTIPPAIERER</sequence>
<keyword evidence="5" id="KW-0732">Signal</keyword>
<evidence type="ECO:0000256" key="3">
    <source>
        <dbReference type="PROSITE-ProRule" id="PRU00023"/>
    </source>
</evidence>
<name>A0AB34JIU9_PRYPA</name>
<feature type="compositionally biased region" description="Basic and acidic residues" evidence="4">
    <location>
        <begin position="409"/>
        <end position="439"/>
    </location>
</feature>
<dbReference type="Proteomes" id="UP001515480">
    <property type="component" value="Unassembled WGS sequence"/>
</dbReference>
<feature type="region of interest" description="Disordered" evidence="4">
    <location>
        <begin position="519"/>
        <end position="584"/>
    </location>
</feature>
<keyword evidence="2 3" id="KW-0040">ANK repeat</keyword>
<keyword evidence="1" id="KW-0677">Repeat</keyword>
<reference evidence="6 7" key="1">
    <citation type="journal article" date="2024" name="Science">
        <title>Giant polyketide synthase enzymes in the biosynthesis of giant marine polyether toxins.</title>
        <authorList>
            <person name="Fallon T.R."/>
            <person name="Shende V.V."/>
            <person name="Wierzbicki I.H."/>
            <person name="Pendleton A.L."/>
            <person name="Watervoot N.F."/>
            <person name="Auber R.P."/>
            <person name="Gonzalez D.J."/>
            <person name="Wisecaver J.H."/>
            <person name="Moore B.S."/>
        </authorList>
    </citation>
    <scope>NUCLEOTIDE SEQUENCE [LARGE SCALE GENOMIC DNA]</scope>
    <source>
        <strain evidence="6 7">12B1</strain>
    </source>
</reference>
<dbReference type="PANTHER" id="PTHR24171">
    <property type="entry name" value="ANKYRIN REPEAT DOMAIN-CONTAINING PROTEIN 39-RELATED"/>
    <property type="match status" value="1"/>
</dbReference>
<feature type="compositionally biased region" description="Gly residues" evidence="4">
    <location>
        <begin position="359"/>
        <end position="369"/>
    </location>
</feature>
<dbReference type="Pfam" id="PF00023">
    <property type="entry name" value="Ank"/>
    <property type="match status" value="1"/>
</dbReference>
<keyword evidence="7" id="KW-1185">Reference proteome</keyword>
<dbReference type="InterPro" id="IPR002110">
    <property type="entry name" value="Ankyrin_rpt"/>
</dbReference>
<feature type="compositionally biased region" description="Basic and acidic residues" evidence="4">
    <location>
        <begin position="558"/>
        <end position="568"/>
    </location>
</feature>
<dbReference type="InterPro" id="IPR036770">
    <property type="entry name" value="Ankyrin_rpt-contain_sf"/>
</dbReference>
<organism evidence="6 7">
    <name type="scientific">Prymnesium parvum</name>
    <name type="common">Toxic golden alga</name>
    <dbReference type="NCBI Taxonomy" id="97485"/>
    <lineage>
        <taxon>Eukaryota</taxon>
        <taxon>Haptista</taxon>
        <taxon>Haptophyta</taxon>
        <taxon>Prymnesiophyceae</taxon>
        <taxon>Prymnesiales</taxon>
        <taxon>Prymnesiaceae</taxon>
        <taxon>Prymnesium</taxon>
    </lineage>
</organism>
<evidence type="ECO:0000256" key="4">
    <source>
        <dbReference type="SAM" id="MobiDB-lite"/>
    </source>
</evidence>
<feature type="chain" id="PRO_5044240657" evidence="5">
    <location>
        <begin position="18"/>
        <end position="686"/>
    </location>
</feature>
<feature type="repeat" description="ANK" evidence="3">
    <location>
        <begin position="82"/>
        <end position="114"/>
    </location>
</feature>
<dbReference type="PROSITE" id="PS50297">
    <property type="entry name" value="ANK_REP_REGION"/>
    <property type="match status" value="1"/>
</dbReference>
<feature type="region of interest" description="Disordered" evidence="4">
    <location>
        <begin position="305"/>
        <end position="477"/>
    </location>
</feature>
<dbReference type="EMBL" id="JBGBPQ010000008">
    <property type="protein sequence ID" value="KAL1520883.1"/>
    <property type="molecule type" value="Genomic_DNA"/>
</dbReference>
<feature type="repeat" description="ANK" evidence="3">
    <location>
        <begin position="49"/>
        <end position="81"/>
    </location>
</feature>
<dbReference type="SUPFAM" id="SSF48403">
    <property type="entry name" value="Ankyrin repeat"/>
    <property type="match status" value="1"/>
</dbReference>
<dbReference type="PROSITE" id="PS50088">
    <property type="entry name" value="ANK_REPEAT"/>
    <property type="match status" value="2"/>
</dbReference>
<proteinExistence type="predicted"/>
<evidence type="ECO:0000313" key="6">
    <source>
        <dbReference type="EMBL" id="KAL1520883.1"/>
    </source>
</evidence>
<dbReference type="SMART" id="SM00248">
    <property type="entry name" value="ANK"/>
    <property type="match status" value="4"/>
</dbReference>
<protein>
    <submittedName>
        <fullName evidence="6">Uncharacterized protein</fullName>
    </submittedName>
</protein>
<comment type="caution">
    <text evidence="6">The sequence shown here is derived from an EMBL/GenBank/DDBJ whole genome shotgun (WGS) entry which is preliminary data.</text>
</comment>
<evidence type="ECO:0000313" key="7">
    <source>
        <dbReference type="Proteomes" id="UP001515480"/>
    </source>
</evidence>
<accession>A0AB34JIU9</accession>
<dbReference type="Gene3D" id="1.25.40.20">
    <property type="entry name" value="Ankyrin repeat-containing domain"/>
    <property type="match status" value="2"/>
</dbReference>
<evidence type="ECO:0000256" key="1">
    <source>
        <dbReference type="ARBA" id="ARBA00022737"/>
    </source>
</evidence>
<evidence type="ECO:0000256" key="2">
    <source>
        <dbReference type="ARBA" id="ARBA00023043"/>
    </source>
</evidence>
<feature type="signal peptide" evidence="5">
    <location>
        <begin position="1"/>
        <end position="17"/>
    </location>
</feature>
<gene>
    <name evidence="6" type="ORF">AB1Y20_022444</name>
</gene>
<feature type="compositionally biased region" description="Low complexity" evidence="4">
    <location>
        <begin position="322"/>
        <end position="339"/>
    </location>
</feature>